<dbReference type="CDD" id="cd03195">
    <property type="entry name" value="GST_C_4"/>
    <property type="match status" value="1"/>
</dbReference>
<dbReference type="PROSITE" id="PS50404">
    <property type="entry name" value="GST_NTER"/>
    <property type="match status" value="1"/>
</dbReference>
<protein>
    <submittedName>
        <fullName evidence="2">Glutathione S-transferase</fullName>
    </submittedName>
</protein>
<feature type="domain" description="GST N-terminal" evidence="1">
    <location>
        <begin position="6"/>
        <end position="87"/>
    </location>
</feature>
<organism evidence="2 3">
    <name type="scientific">Herbaspirillum hiltneri N3</name>
    <dbReference type="NCBI Taxonomy" id="1262470"/>
    <lineage>
        <taxon>Bacteria</taxon>
        <taxon>Pseudomonadati</taxon>
        <taxon>Pseudomonadota</taxon>
        <taxon>Betaproteobacteria</taxon>
        <taxon>Burkholderiales</taxon>
        <taxon>Oxalobacteraceae</taxon>
        <taxon>Herbaspirillum</taxon>
    </lineage>
</organism>
<accession>A0ABM5UYD9</accession>
<reference evidence="3" key="1">
    <citation type="journal article" date="2015" name="Genome Announc.">
        <title>Complete Genome Sequence of Herbaspirillum hiltneri N3 (DSM 17495), Isolated from Surface-Sterilized Wheat Roots.</title>
        <authorList>
            <person name="Guizelini D."/>
            <person name="Saizaki P.M."/>
            <person name="Coimbra N.A."/>
            <person name="Weiss V.A."/>
            <person name="Faoro H."/>
            <person name="Sfeir M.Z."/>
            <person name="Baura V.A."/>
            <person name="Monteiro R.A."/>
            <person name="Chubatsu L.S."/>
            <person name="Souza E.M."/>
            <person name="Cruz L.M."/>
            <person name="Pedrosa F.O."/>
            <person name="Raittz R.T."/>
            <person name="Marchaukoski J.N."/>
            <person name="Steffens M.B."/>
        </authorList>
    </citation>
    <scope>NUCLEOTIDE SEQUENCE [LARGE SCALE GENOMIC DNA]</scope>
    <source>
        <strain evidence="3">N3</strain>
    </source>
</reference>
<evidence type="ECO:0000313" key="3">
    <source>
        <dbReference type="Proteomes" id="UP000063429"/>
    </source>
</evidence>
<dbReference type="SUPFAM" id="SSF52833">
    <property type="entry name" value="Thioredoxin-like"/>
    <property type="match status" value="1"/>
</dbReference>
<dbReference type="PANTHER" id="PTHR42673:SF21">
    <property type="entry name" value="GLUTATHIONE S-TRANSFERASE YFCF"/>
    <property type="match status" value="1"/>
</dbReference>
<dbReference type="NCBIfam" id="NF011693">
    <property type="entry name" value="PRK15113.1"/>
    <property type="match status" value="1"/>
</dbReference>
<dbReference type="SUPFAM" id="SSF47616">
    <property type="entry name" value="GST C-terminal domain-like"/>
    <property type="match status" value="1"/>
</dbReference>
<dbReference type="InterPro" id="IPR004045">
    <property type="entry name" value="Glutathione_S-Trfase_N"/>
</dbReference>
<proteinExistence type="predicted"/>
<dbReference type="EMBL" id="CP011409">
    <property type="protein sequence ID" value="AKZ62269.1"/>
    <property type="molecule type" value="Genomic_DNA"/>
</dbReference>
<evidence type="ECO:0000259" key="1">
    <source>
        <dbReference type="PROSITE" id="PS50404"/>
    </source>
</evidence>
<keyword evidence="3" id="KW-1185">Reference proteome</keyword>
<dbReference type="Proteomes" id="UP000063429">
    <property type="component" value="Chromosome"/>
</dbReference>
<evidence type="ECO:0000313" key="2">
    <source>
        <dbReference type="EMBL" id="AKZ62269.1"/>
    </source>
</evidence>
<dbReference type="InterPro" id="IPR036249">
    <property type="entry name" value="Thioredoxin-like_sf"/>
</dbReference>
<dbReference type="Gene3D" id="3.40.30.10">
    <property type="entry name" value="Glutaredoxin"/>
    <property type="match status" value="1"/>
</dbReference>
<dbReference type="RefSeq" id="WP_053195775.1">
    <property type="nucleotide sequence ID" value="NZ_CP011409.1"/>
</dbReference>
<gene>
    <name evidence="2" type="ORF">F506_05945</name>
</gene>
<name>A0ABM5UYD9_9BURK</name>
<dbReference type="Pfam" id="PF13417">
    <property type="entry name" value="GST_N_3"/>
    <property type="match status" value="1"/>
</dbReference>
<sequence length="216" mass="23971">MSQSPFALYVDAQFISPYAMSAFVALTEKQLAFTLHTVDLTLQHNHLPQYAQCSQTRRVPTLGDGEFHLSESSAIAEYLDERFPAPGYTALYPAVLQQKAKAREIQAWLRSDLMPIRQERPTEVVFFGEKRAPLSTAGQFAANKLIAAADIWLSEGADHLFGTWSIADLDLAVMLNRLALHGDALPAKLADYAARQWQRPSTQQWLALQQAAAGRG</sequence>
<dbReference type="PANTHER" id="PTHR42673">
    <property type="entry name" value="MALEYLACETOACETATE ISOMERASE"/>
    <property type="match status" value="1"/>
</dbReference>
<dbReference type="InterPro" id="IPR036282">
    <property type="entry name" value="Glutathione-S-Trfase_C_sf"/>
</dbReference>
<dbReference type="InterPro" id="IPR034338">
    <property type="entry name" value="GST_4_C"/>
</dbReference>
<dbReference type="Pfam" id="PF14834">
    <property type="entry name" value="GST_C_4"/>
    <property type="match status" value="1"/>
</dbReference>
<dbReference type="CDD" id="cd00570">
    <property type="entry name" value="GST_N_family"/>
    <property type="match status" value="1"/>
</dbReference>
<dbReference type="Gene3D" id="1.20.1050.10">
    <property type="match status" value="1"/>
</dbReference>